<dbReference type="EMBL" id="JARKIE010000282">
    <property type="protein sequence ID" value="KAJ7658091.1"/>
    <property type="molecule type" value="Genomic_DNA"/>
</dbReference>
<accession>A0AAD7G1I5</accession>
<sequence length="132" mass="14382">VSVYIGPSSKSNGTGSARGTFALYWGDDSPRNAAYRFQGAQNEARGSLFGVLKTVCENPPYKSLIIHTTSQYTIRSFCYWAGDNATRGWPCIHANVLIRATTLICGRSAPVKFRWVSGKGLNVMMATAKKLA</sequence>
<gene>
    <name evidence="1" type="ORF">B0H17DRAFT_863399</name>
</gene>
<protein>
    <recommendedName>
        <fullName evidence="3">RNase H type-1 domain-containing protein</fullName>
    </recommendedName>
</protein>
<dbReference type="AlphaFoldDB" id="A0AAD7G1I5"/>
<dbReference type="Gene3D" id="3.30.420.10">
    <property type="entry name" value="Ribonuclease H-like superfamily/Ribonuclease H"/>
    <property type="match status" value="1"/>
</dbReference>
<feature type="non-terminal residue" evidence="1">
    <location>
        <position position="132"/>
    </location>
</feature>
<name>A0AAD7G1I5_MYCRO</name>
<dbReference type="InterPro" id="IPR036397">
    <property type="entry name" value="RNaseH_sf"/>
</dbReference>
<evidence type="ECO:0008006" key="3">
    <source>
        <dbReference type="Google" id="ProtNLM"/>
    </source>
</evidence>
<keyword evidence="2" id="KW-1185">Reference proteome</keyword>
<feature type="non-terminal residue" evidence="1">
    <location>
        <position position="1"/>
    </location>
</feature>
<reference evidence="1" key="1">
    <citation type="submission" date="2023-03" db="EMBL/GenBank/DDBJ databases">
        <title>Massive genome expansion in bonnet fungi (Mycena s.s.) driven by repeated elements and novel gene families across ecological guilds.</title>
        <authorList>
            <consortium name="Lawrence Berkeley National Laboratory"/>
            <person name="Harder C.B."/>
            <person name="Miyauchi S."/>
            <person name="Viragh M."/>
            <person name="Kuo A."/>
            <person name="Thoen E."/>
            <person name="Andreopoulos B."/>
            <person name="Lu D."/>
            <person name="Skrede I."/>
            <person name="Drula E."/>
            <person name="Henrissat B."/>
            <person name="Morin E."/>
            <person name="Kohler A."/>
            <person name="Barry K."/>
            <person name="LaButti K."/>
            <person name="Morin E."/>
            <person name="Salamov A."/>
            <person name="Lipzen A."/>
            <person name="Mereny Z."/>
            <person name="Hegedus B."/>
            <person name="Baldrian P."/>
            <person name="Stursova M."/>
            <person name="Weitz H."/>
            <person name="Taylor A."/>
            <person name="Grigoriev I.V."/>
            <person name="Nagy L.G."/>
            <person name="Martin F."/>
            <person name="Kauserud H."/>
        </authorList>
    </citation>
    <scope>NUCLEOTIDE SEQUENCE</scope>
    <source>
        <strain evidence="1">CBHHK067</strain>
    </source>
</reference>
<evidence type="ECO:0000313" key="1">
    <source>
        <dbReference type="EMBL" id="KAJ7658091.1"/>
    </source>
</evidence>
<dbReference type="InterPro" id="IPR012337">
    <property type="entry name" value="RNaseH-like_sf"/>
</dbReference>
<organism evidence="1 2">
    <name type="scientific">Mycena rosella</name>
    <name type="common">Pink bonnet</name>
    <name type="synonym">Agaricus rosellus</name>
    <dbReference type="NCBI Taxonomy" id="1033263"/>
    <lineage>
        <taxon>Eukaryota</taxon>
        <taxon>Fungi</taxon>
        <taxon>Dikarya</taxon>
        <taxon>Basidiomycota</taxon>
        <taxon>Agaricomycotina</taxon>
        <taxon>Agaricomycetes</taxon>
        <taxon>Agaricomycetidae</taxon>
        <taxon>Agaricales</taxon>
        <taxon>Marasmiineae</taxon>
        <taxon>Mycenaceae</taxon>
        <taxon>Mycena</taxon>
    </lineage>
</organism>
<dbReference type="SUPFAM" id="SSF53098">
    <property type="entry name" value="Ribonuclease H-like"/>
    <property type="match status" value="1"/>
</dbReference>
<dbReference type="Proteomes" id="UP001221757">
    <property type="component" value="Unassembled WGS sequence"/>
</dbReference>
<comment type="caution">
    <text evidence="1">The sequence shown here is derived from an EMBL/GenBank/DDBJ whole genome shotgun (WGS) entry which is preliminary data.</text>
</comment>
<evidence type="ECO:0000313" key="2">
    <source>
        <dbReference type="Proteomes" id="UP001221757"/>
    </source>
</evidence>
<dbReference type="GO" id="GO:0003676">
    <property type="term" value="F:nucleic acid binding"/>
    <property type="evidence" value="ECO:0007669"/>
    <property type="project" value="InterPro"/>
</dbReference>
<proteinExistence type="predicted"/>